<dbReference type="Proteomes" id="UP000005092">
    <property type="component" value="Unassembled WGS sequence"/>
</dbReference>
<organism evidence="2 3">
    <name type="scientific">Rhizobium leguminosarum bv. trifolii WSM597</name>
    <dbReference type="NCBI Taxonomy" id="754764"/>
    <lineage>
        <taxon>Bacteria</taxon>
        <taxon>Pseudomonadati</taxon>
        <taxon>Pseudomonadota</taxon>
        <taxon>Alphaproteobacteria</taxon>
        <taxon>Hyphomicrobiales</taxon>
        <taxon>Rhizobiaceae</taxon>
        <taxon>Rhizobium/Agrobacterium group</taxon>
        <taxon>Rhizobium</taxon>
    </lineage>
</organism>
<evidence type="ECO:0000256" key="1">
    <source>
        <dbReference type="SAM" id="MobiDB-lite"/>
    </source>
</evidence>
<dbReference type="EMBL" id="JH719381">
    <property type="protein sequence ID" value="EJB07117.1"/>
    <property type="molecule type" value="Genomic_DNA"/>
</dbReference>
<sequence length="60" mass="6732">RSRRRSIFPSSSSRLKTSRTSSPRTEAMRTRCGLCPHLTSSWPFGSGHPKKLARKASWGT</sequence>
<dbReference type="AlphaFoldDB" id="I9NK34"/>
<reference evidence="2 3" key="1">
    <citation type="submission" date="2012-02" db="EMBL/GenBank/DDBJ databases">
        <title>Improved High-Quality Draft Sequence of Rhizobium leguminosarum bv. trifolii WSM597.</title>
        <authorList>
            <consortium name="US DOE Joint Genome Institute"/>
            <person name="Lucas S."/>
            <person name="Han J."/>
            <person name="Lapidus A."/>
            <person name="Cheng J.-F."/>
            <person name="Goodwin L."/>
            <person name="Pitluck S."/>
            <person name="Peters L."/>
            <person name="Ovchinnikova G."/>
            <person name="Held B."/>
            <person name="Detter J.C."/>
            <person name="Han C."/>
            <person name="Tapia R."/>
            <person name="Land M."/>
            <person name="Hauser L."/>
            <person name="Kyrpides N."/>
            <person name="Ivanova N."/>
            <person name="Pagani I."/>
            <person name="Brau L."/>
            <person name="Yates R."/>
            <person name="O'Hara G."/>
            <person name="Rui T."/>
            <person name="Howieson J."/>
            <person name="Reeve W."/>
            <person name="Woyke T."/>
        </authorList>
    </citation>
    <scope>NUCLEOTIDE SEQUENCE [LARGE SCALE GENOMIC DNA]</scope>
    <source>
        <strain evidence="2 3">WSM597</strain>
    </source>
</reference>
<feature type="region of interest" description="Disordered" evidence="1">
    <location>
        <begin position="1"/>
        <end position="30"/>
    </location>
</feature>
<feature type="compositionally biased region" description="Low complexity" evidence="1">
    <location>
        <begin position="7"/>
        <end position="25"/>
    </location>
</feature>
<dbReference type="HOGENOM" id="CLU_2928324_0_0_5"/>
<evidence type="ECO:0000313" key="3">
    <source>
        <dbReference type="Proteomes" id="UP000005092"/>
    </source>
</evidence>
<proteinExistence type="predicted"/>
<feature type="non-terminal residue" evidence="2">
    <location>
        <position position="1"/>
    </location>
</feature>
<gene>
    <name evidence="2" type="ORF">Rleg9DRAFT_6107</name>
</gene>
<protein>
    <submittedName>
        <fullName evidence="2">Uncharacterized protein</fullName>
    </submittedName>
</protein>
<evidence type="ECO:0000313" key="2">
    <source>
        <dbReference type="EMBL" id="EJB07117.1"/>
    </source>
</evidence>
<accession>I9NK34</accession>
<name>I9NK34_RHILT</name>